<name>A0ABX2TC08_9PROT</name>
<sequence length="135" mass="14992">MMLDHHSALIYLMVLVSAADADMTDKELETIGENVRYLPIFDGFDVETLTDVTRDCNRALGDADGLDRILDAIRDALPEKLYETAYAVACDIAAADATASQEELRLLEMIRHKLGVDRLCAAAIERGARARHMRL</sequence>
<evidence type="ECO:0000259" key="1">
    <source>
        <dbReference type="Pfam" id="PF05099"/>
    </source>
</evidence>
<proteinExistence type="predicted"/>
<gene>
    <name evidence="2" type="ORF">HND93_13785</name>
</gene>
<dbReference type="EMBL" id="JABFDB010000008">
    <property type="protein sequence ID" value="NYZ20781.1"/>
    <property type="molecule type" value="Genomic_DNA"/>
</dbReference>
<evidence type="ECO:0000313" key="2">
    <source>
        <dbReference type="EMBL" id="NYZ20781.1"/>
    </source>
</evidence>
<feature type="domain" description="Co-chaperone DjlA N-terminal" evidence="1">
    <location>
        <begin position="7"/>
        <end position="122"/>
    </location>
</feature>
<dbReference type="CDD" id="cd07176">
    <property type="entry name" value="terB"/>
    <property type="match status" value="1"/>
</dbReference>
<protein>
    <submittedName>
        <fullName evidence="2">Tellurite resistance TerB family protein</fullName>
    </submittedName>
</protein>
<evidence type="ECO:0000313" key="3">
    <source>
        <dbReference type="Proteomes" id="UP000584642"/>
    </source>
</evidence>
<keyword evidence="3" id="KW-1185">Reference proteome</keyword>
<dbReference type="Gene3D" id="1.10.3680.10">
    <property type="entry name" value="TerB-like"/>
    <property type="match status" value="1"/>
</dbReference>
<dbReference type="Pfam" id="PF05099">
    <property type="entry name" value="TerB"/>
    <property type="match status" value="1"/>
</dbReference>
<dbReference type="InterPro" id="IPR007791">
    <property type="entry name" value="DjlA_N"/>
</dbReference>
<comment type="caution">
    <text evidence="2">The sequence shown here is derived from an EMBL/GenBank/DDBJ whole genome shotgun (WGS) entry which is preliminary data.</text>
</comment>
<organism evidence="2 3">
    <name type="scientific">Azospirillum oleiclasticum</name>
    <dbReference type="NCBI Taxonomy" id="2735135"/>
    <lineage>
        <taxon>Bacteria</taxon>
        <taxon>Pseudomonadati</taxon>
        <taxon>Pseudomonadota</taxon>
        <taxon>Alphaproteobacteria</taxon>
        <taxon>Rhodospirillales</taxon>
        <taxon>Azospirillaceae</taxon>
        <taxon>Azospirillum</taxon>
    </lineage>
</organism>
<accession>A0ABX2TC08</accession>
<dbReference type="Proteomes" id="UP000584642">
    <property type="component" value="Unassembled WGS sequence"/>
</dbReference>
<reference evidence="2 3" key="1">
    <citation type="submission" date="2020-05" db="EMBL/GenBank/DDBJ databases">
        <title>Azospirillum oleiclasticum sp. nov, a nitrogen-fixing and heavy crude oil-emulsifying bacterium isolated from the crude oil of Yumen Oilfield.</title>
        <authorList>
            <person name="Wu D."/>
            <person name="Cai M."/>
            <person name="Zhang X."/>
        </authorList>
    </citation>
    <scope>NUCLEOTIDE SEQUENCE [LARGE SCALE GENOMIC DNA]</scope>
    <source>
        <strain evidence="2 3">ROY-1-1-2</strain>
    </source>
</reference>
<dbReference type="InterPro" id="IPR029024">
    <property type="entry name" value="TerB-like"/>
</dbReference>
<dbReference type="SUPFAM" id="SSF158682">
    <property type="entry name" value="TerB-like"/>
    <property type="match status" value="1"/>
</dbReference>